<dbReference type="KEGG" id="gms:SOIL9_27780"/>
<dbReference type="Gene3D" id="3.40.50.300">
    <property type="entry name" value="P-loop containing nucleotide triphosphate hydrolases"/>
    <property type="match status" value="1"/>
</dbReference>
<dbReference type="SUPFAM" id="SSF52540">
    <property type="entry name" value="P-loop containing nucleoside triphosphate hydrolases"/>
    <property type="match status" value="1"/>
</dbReference>
<sequence length="89" mass="10054">MDEPEAALSPQRQIEFLALLHEFCKTGAQFVIATHSPIIMAYPNARIYVFGTDGIRETPYTETDHYLITRGFLTNHQRALSALLDDDGE</sequence>
<dbReference type="InterPro" id="IPR027417">
    <property type="entry name" value="P-loop_NTPase"/>
</dbReference>
<proteinExistence type="predicted"/>
<evidence type="ECO:0000313" key="1">
    <source>
        <dbReference type="EMBL" id="VTR94936.1"/>
    </source>
</evidence>
<dbReference type="CDD" id="cd00267">
    <property type="entry name" value="ABC_ATPase"/>
    <property type="match status" value="1"/>
</dbReference>
<organism evidence="1 2">
    <name type="scientific">Gemmata massiliana</name>
    <dbReference type="NCBI Taxonomy" id="1210884"/>
    <lineage>
        <taxon>Bacteria</taxon>
        <taxon>Pseudomonadati</taxon>
        <taxon>Planctomycetota</taxon>
        <taxon>Planctomycetia</taxon>
        <taxon>Gemmatales</taxon>
        <taxon>Gemmataceae</taxon>
        <taxon>Gemmata</taxon>
    </lineage>
</organism>
<accession>A0A6P2D351</accession>
<protein>
    <submittedName>
        <fullName evidence="1">Uncharacterized protein</fullName>
    </submittedName>
</protein>
<dbReference type="Proteomes" id="UP000464178">
    <property type="component" value="Chromosome"/>
</dbReference>
<dbReference type="AlphaFoldDB" id="A0A6P2D351"/>
<dbReference type="EMBL" id="LR593886">
    <property type="protein sequence ID" value="VTR94936.1"/>
    <property type="molecule type" value="Genomic_DNA"/>
</dbReference>
<dbReference type="GO" id="GO:0016887">
    <property type="term" value="F:ATP hydrolysis activity"/>
    <property type="evidence" value="ECO:0007669"/>
    <property type="project" value="InterPro"/>
</dbReference>
<dbReference type="GO" id="GO:0005524">
    <property type="term" value="F:ATP binding"/>
    <property type="evidence" value="ECO:0007669"/>
    <property type="project" value="InterPro"/>
</dbReference>
<reference evidence="1 2" key="1">
    <citation type="submission" date="2019-05" db="EMBL/GenBank/DDBJ databases">
        <authorList>
            <consortium name="Science for Life Laboratories"/>
        </authorList>
    </citation>
    <scope>NUCLEOTIDE SEQUENCE [LARGE SCALE GENOMIC DNA]</scope>
    <source>
        <strain evidence="1">Soil9</strain>
    </source>
</reference>
<keyword evidence="2" id="KW-1185">Reference proteome</keyword>
<gene>
    <name evidence="1" type="ORF">SOIL9_27780</name>
</gene>
<evidence type="ECO:0000313" key="2">
    <source>
        <dbReference type="Proteomes" id="UP000464178"/>
    </source>
</evidence>
<name>A0A6P2D351_9BACT</name>